<feature type="transmembrane region" description="Helical" evidence="7">
    <location>
        <begin position="316"/>
        <end position="341"/>
    </location>
</feature>
<feature type="transmembrane region" description="Helical" evidence="7">
    <location>
        <begin position="257"/>
        <end position="280"/>
    </location>
</feature>
<dbReference type="GO" id="GO:0022857">
    <property type="term" value="F:transmembrane transporter activity"/>
    <property type="evidence" value="ECO:0007669"/>
    <property type="project" value="InterPro"/>
</dbReference>
<accession>A0A9D2LTV0</accession>
<feature type="transmembrane region" description="Helical" evidence="7">
    <location>
        <begin position="287"/>
        <end position="310"/>
    </location>
</feature>
<organism evidence="9 10">
    <name type="scientific">Candidatus Blautia faecavium</name>
    <dbReference type="NCBI Taxonomy" id="2838487"/>
    <lineage>
        <taxon>Bacteria</taxon>
        <taxon>Bacillati</taxon>
        <taxon>Bacillota</taxon>
        <taxon>Clostridia</taxon>
        <taxon>Lachnospirales</taxon>
        <taxon>Lachnospiraceae</taxon>
        <taxon>Blautia</taxon>
    </lineage>
</organism>
<keyword evidence="6 7" id="KW-0472">Membrane</keyword>
<feature type="transmembrane region" description="Helical" evidence="7">
    <location>
        <begin position="353"/>
        <end position="372"/>
    </location>
</feature>
<dbReference type="Gene3D" id="1.20.1250.20">
    <property type="entry name" value="MFS general substrate transporter like domains"/>
    <property type="match status" value="1"/>
</dbReference>
<reference evidence="9" key="2">
    <citation type="submission" date="2021-04" db="EMBL/GenBank/DDBJ databases">
        <authorList>
            <person name="Gilroy R."/>
        </authorList>
    </citation>
    <scope>NUCLEOTIDE SEQUENCE</scope>
    <source>
        <strain evidence="9">ChiSjej1B19-5720</strain>
    </source>
</reference>
<comment type="caution">
    <text evidence="9">The sequence shown here is derived from an EMBL/GenBank/DDBJ whole genome shotgun (WGS) entry which is preliminary data.</text>
</comment>
<keyword evidence="5 7" id="KW-1133">Transmembrane helix</keyword>
<sequence length="413" mass="44674">MKSNLFTRNFTFLILGQISSLLGNYTLKFALSMYVLEQSGSASVFAGLLALAMVPTIVLSPFGGILADRANRRNIMAALDALSGLSVLLAGFFISSAQNIFVVGALLIVLSVLSAFESPTVQACIPQMLSGDNILKGNAIVNQVASIASLITPFLGSIFYTAFGIRPVFYATVICFFVTAFLECFIRLDYKKPAHKMGIHKIIKEDFSASMHFLCREQPEILKLLLLAAMVSLFLAGTVVVGFPYLVRTVLGLSATYYGAAESAMGVASVFGSLCVALLAKKLRVRYFSVIFVAFGICLIPCGAVFVLPASSIVRYFVLLAMFCACQLGASFFSTYAISIIQERTPKHLMGKVMSYVFTLSMCAQPIGQIVYGALFDKFSHNSYWILFPSGLIVCVIGIASSKFFAGFEKEAA</sequence>
<feature type="transmembrane region" description="Helical" evidence="7">
    <location>
        <begin position="42"/>
        <end position="63"/>
    </location>
</feature>
<name>A0A9D2LTV0_9FIRM</name>
<evidence type="ECO:0000256" key="5">
    <source>
        <dbReference type="ARBA" id="ARBA00022989"/>
    </source>
</evidence>
<gene>
    <name evidence="9" type="ORF">IAA06_10375</name>
</gene>
<dbReference type="PANTHER" id="PTHR43266:SF9">
    <property type="entry name" value="PERMEASE, MAJOR FACILITATOR SUPERFAMILY-RELATED"/>
    <property type="match status" value="1"/>
</dbReference>
<evidence type="ECO:0000256" key="7">
    <source>
        <dbReference type="SAM" id="Phobius"/>
    </source>
</evidence>
<feature type="domain" description="Major facilitator superfamily (MFS) profile" evidence="8">
    <location>
        <begin position="1"/>
        <end position="191"/>
    </location>
</feature>
<feature type="transmembrane region" description="Helical" evidence="7">
    <location>
        <begin position="168"/>
        <end position="188"/>
    </location>
</feature>
<reference evidence="9" key="1">
    <citation type="journal article" date="2021" name="PeerJ">
        <title>Extensive microbial diversity within the chicken gut microbiome revealed by metagenomics and culture.</title>
        <authorList>
            <person name="Gilroy R."/>
            <person name="Ravi A."/>
            <person name="Getino M."/>
            <person name="Pursley I."/>
            <person name="Horton D.L."/>
            <person name="Alikhan N.F."/>
            <person name="Baker D."/>
            <person name="Gharbi K."/>
            <person name="Hall N."/>
            <person name="Watson M."/>
            <person name="Adriaenssens E.M."/>
            <person name="Foster-Nyarko E."/>
            <person name="Jarju S."/>
            <person name="Secka A."/>
            <person name="Antonio M."/>
            <person name="Oren A."/>
            <person name="Chaudhuri R.R."/>
            <person name="La Ragione R."/>
            <person name="Hildebrand F."/>
            <person name="Pallen M.J."/>
        </authorList>
    </citation>
    <scope>NUCLEOTIDE SEQUENCE</scope>
    <source>
        <strain evidence="9">ChiSjej1B19-5720</strain>
    </source>
</reference>
<dbReference type="PROSITE" id="PS50850">
    <property type="entry name" value="MFS"/>
    <property type="match status" value="1"/>
</dbReference>
<dbReference type="GO" id="GO:0005886">
    <property type="term" value="C:plasma membrane"/>
    <property type="evidence" value="ECO:0007669"/>
    <property type="project" value="UniProtKB-SubCell"/>
</dbReference>
<evidence type="ECO:0000256" key="2">
    <source>
        <dbReference type="ARBA" id="ARBA00022448"/>
    </source>
</evidence>
<evidence type="ECO:0000313" key="10">
    <source>
        <dbReference type="Proteomes" id="UP000823842"/>
    </source>
</evidence>
<comment type="subcellular location">
    <subcellularLocation>
        <location evidence="1">Cell membrane</location>
        <topology evidence="1">Multi-pass membrane protein</topology>
    </subcellularLocation>
</comment>
<dbReference type="InterPro" id="IPR020846">
    <property type="entry name" value="MFS_dom"/>
</dbReference>
<proteinExistence type="predicted"/>
<dbReference type="PANTHER" id="PTHR43266">
    <property type="entry name" value="MACROLIDE-EFFLUX PROTEIN"/>
    <property type="match status" value="1"/>
</dbReference>
<dbReference type="Proteomes" id="UP000823842">
    <property type="component" value="Unassembled WGS sequence"/>
</dbReference>
<dbReference type="InterPro" id="IPR036259">
    <property type="entry name" value="MFS_trans_sf"/>
</dbReference>
<dbReference type="InterPro" id="IPR011701">
    <property type="entry name" value="MFS"/>
</dbReference>
<dbReference type="CDD" id="cd06173">
    <property type="entry name" value="MFS_MefA_like"/>
    <property type="match status" value="1"/>
</dbReference>
<evidence type="ECO:0000259" key="8">
    <source>
        <dbReference type="PROSITE" id="PS50850"/>
    </source>
</evidence>
<keyword evidence="2" id="KW-0813">Transport</keyword>
<dbReference type="Pfam" id="PF07690">
    <property type="entry name" value="MFS_1"/>
    <property type="match status" value="1"/>
</dbReference>
<feature type="transmembrane region" description="Helical" evidence="7">
    <location>
        <begin position="224"/>
        <end position="245"/>
    </location>
</feature>
<evidence type="ECO:0000313" key="9">
    <source>
        <dbReference type="EMBL" id="HJB29180.1"/>
    </source>
</evidence>
<dbReference type="SUPFAM" id="SSF103473">
    <property type="entry name" value="MFS general substrate transporter"/>
    <property type="match status" value="1"/>
</dbReference>
<evidence type="ECO:0000256" key="3">
    <source>
        <dbReference type="ARBA" id="ARBA00022475"/>
    </source>
</evidence>
<dbReference type="EMBL" id="DWYZ01000197">
    <property type="protein sequence ID" value="HJB29180.1"/>
    <property type="molecule type" value="Genomic_DNA"/>
</dbReference>
<evidence type="ECO:0000256" key="4">
    <source>
        <dbReference type="ARBA" id="ARBA00022692"/>
    </source>
</evidence>
<evidence type="ECO:0000256" key="1">
    <source>
        <dbReference type="ARBA" id="ARBA00004651"/>
    </source>
</evidence>
<feature type="transmembrane region" description="Helical" evidence="7">
    <location>
        <begin position="12"/>
        <end position="36"/>
    </location>
</feature>
<keyword evidence="3" id="KW-1003">Cell membrane</keyword>
<protein>
    <submittedName>
        <fullName evidence="9">MFS transporter</fullName>
    </submittedName>
</protein>
<keyword evidence="4 7" id="KW-0812">Transmembrane</keyword>
<evidence type="ECO:0000256" key="6">
    <source>
        <dbReference type="ARBA" id="ARBA00023136"/>
    </source>
</evidence>
<feature type="transmembrane region" description="Helical" evidence="7">
    <location>
        <begin position="384"/>
        <end position="406"/>
    </location>
</feature>
<dbReference type="AlphaFoldDB" id="A0A9D2LTV0"/>